<gene>
    <name evidence="2" type="ORF">G3580_13470</name>
</gene>
<dbReference type="KEGG" id="azq:G3580_13470"/>
<feature type="signal peptide" evidence="1">
    <location>
        <begin position="1"/>
        <end position="29"/>
    </location>
</feature>
<evidence type="ECO:0000313" key="2">
    <source>
        <dbReference type="EMBL" id="QID18549.1"/>
    </source>
</evidence>
<accession>A0A6C1B679</accession>
<dbReference type="EMBL" id="CP048836">
    <property type="protein sequence ID" value="QID18549.1"/>
    <property type="molecule type" value="Genomic_DNA"/>
</dbReference>
<keyword evidence="3" id="KW-1185">Reference proteome</keyword>
<feature type="chain" id="PRO_5025683932" evidence="1">
    <location>
        <begin position="30"/>
        <end position="505"/>
    </location>
</feature>
<protein>
    <submittedName>
        <fullName evidence="2">TIGR03016 family PEP-CTERM system-associated outer membrane protein</fullName>
    </submittedName>
</protein>
<dbReference type="RefSeq" id="WP_173766307.1">
    <property type="nucleotide sequence ID" value="NZ_CP048836.1"/>
</dbReference>
<dbReference type="Proteomes" id="UP000501991">
    <property type="component" value="Chromosome"/>
</dbReference>
<reference evidence="2 3" key="1">
    <citation type="submission" date="2020-02" db="EMBL/GenBank/DDBJ databases">
        <title>Nitrogenibacter mangrovi gen. nov., sp. nov. isolated from mangrove sediment, a denitrifying betaproteobacterium.</title>
        <authorList>
            <person name="Liao H."/>
            <person name="Tian Y."/>
        </authorList>
    </citation>
    <scope>NUCLEOTIDE SEQUENCE [LARGE SCALE GENOMIC DNA]</scope>
    <source>
        <strain evidence="2 3">M9-3-2</strain>
    </source>
</reference>
<dbReference type="NCBIfam" id="TIGR03016">
    <property type="entry name" value="pepcterm_hypo_1"/>
    <property type="match status" value="1"/>
</dbReference>
<keyword evidence="1" id="KW-0732">Signal</keyword>
<organism evidence="2 3">
    <name type="scientific">Nitrogeniibacter mangrovi</name>
    <dbReference type="NCBI Taxonomy" id="2016596"/>
    <lineage>
        <taxon>Bacteria</taxon>
        <taxon>Pseudomonadati</taxon>
        <taxon>Pseudomonadota</taxon>
        <taxon>Betaproteobacteria</taxon>
        <taxon>Rhodocyclales</taxon>
        <taxon>Zoogloeaceae</taxon>
        <taxon>Nitrogeniibacter</taxon>
    </lineage>
</organism>
<evidence type="ECO:0000313" key="3">
    <source>
        <dbReference type="Proteomes" id="UP000501991"/>
    </source>
</evidence>
<evidence type="ECO:0000256" key="1">
    <source>
        <dbReference type="SAM" id="SignalP"/>
    </source>
</evidence>
<dbReference type="InterPro" id="IPR017467">
    <property type="entry name" value="CHP03016_PEP-CTERM"/>
</dbReference>
<sequence>MIRSNDPHHLARCLCLAAGLGLVPLGAQAESNVVIEPGVKTRATFTDNVNTSAKGDSDFIMEVTPSIRLSRRAGRLTGSFDGSLRNVLYTNQNDRSTSFISFRGNGEFEAVKDLLFIEAVGSVSRNDRSAFGSRSSSDPLNTNANNETRYFSLAPRLQFRLGPSAQGTLRYQAAWNNGSSITNSRQTDTWTLNLKDAEAYGPLGWYVNYSHNTTQYDGSPRDLTDELGRAGVSYRLTRQVVLRASVGRESNDFSLSGRQSKTTYGYGFDWIPGPRTSLSATTEQRLFGRSYDLAFSHRSKRSALQLSYTRDYSSSDQLIRTSIDDYFYQLIYDSLGTISDPLQREAAARYLVDQLGLAGVSVQSAFVSNTQTLRRNLRADLSFTGVRNTVTVSVFRTEAERISPDLIVSGRDDFASYNLIRTRGLSLALSHRLSQLASANAMLGQTQTKGEGLISRNQRRTTFSLGVSRQLGARSNGSLTYRHQRQTGDTAFTENAITATLGLRF</sequence>
<dbReference type="AlphaFoldDB" id="A0A6C1B679"/>
<name>A0A6C1B679_9RHOO</name>
<dbReference type="SUPFAM" id="SSF56935">
    <property type="entry name" value="Porins"/>
    <property type="match status" value="1"/>
</dbReference>
<proteinExistence type="predicted"/>